<dbReference type="GO" id="GO:0016020">
    <property type="term" value="C:membrane"/>
    <property type="evidence" value="ECO:0007669"/>
    <property type="project" value="UniProtKB-SubCell"/>
</dbReference>
<keyword evidence="4 6" id="KW-1133">Transmembrane helix</keyword>
<feature type="transmembrane region" description="Helical" evidence="6">
    <location>
        <begin position="236"/>
        <end position="258"/>
    </location>
</feature>
<evidence type="ECO:0000256" key="4">
    <source>
        <dbReference type="ARBA" id="ARBA00022989"/>
    </source>
</evidence>
<evidence type="ECO:0000256" key="2">
    <source>
        <dbReference type="ARBA" id="ARBA00007524"/>
    </source>
</evidence>
<dbReference type="OrthoDB" id="204132at2759"/>
<dbReference type="Proteomes" id="UP001165085">
    <property type="component" value="Unassembled WGS sequence"/>
</dbReference>
<accession>A0A9W7BNE4</accession>
<dbReference type="Gene3D" id="1.20.1260.100">
    <property type="entry name" value="TspO/MBR protein"/>
    <property type="match status" value="1"/>
</dbReference>
<evidence type="ECO:0000256" key="7">
    <source>
        <dbReference type="SAM" id="SignalP"/>
    </source>
</evidence>
<evidence type="ECO:0000256" key="3">
    <source>
        <dbReference type="ARBA" id="ARBA00022692"/>
    </source>
</evidence>
<evidence type="ECO:0000313" key="8">
    <source>
        <dbReference type="EMBL" id="GMH93839.1"/>
    </source>
</evidence>
<dbReference type="AlphaFoldDB" id="A0A9W7BNE4"/>
<evidence type="ECO:0000256" key="5">
    <source>
        <dbReference type="ARBA" id="ARBA00023136"/>
    </source>
</evidence>
<sequence length="273" mass="31540">MRLNNPSLILLLLLLPLLYLSTVNCTFPPNDAYNNKINGTPSRRITLRRNVNGNIVGANKKAETLINPSKKTRFYFLRLLRGLDISGGRLSGGEYIFKDREFFSRGYLRYTRETRQNERKRRYLPHLHIPHPWVFPAIWWPLKLLQLLSVLKLLRLNDVNGSVLGKGGYGWGGECLGWWFGQTALGEEWNRVLFVERRIGLGLAVAGAHLAAISRCYYCFVRLNSKRLGRVSLNNYILPSVIWCAGGVLMNLSQFRAMRRDMRQQRKRYSPSK</sequence>
<feature type="chain" id="PRO_5040726428" evidence="7">
    <location>
        <begin position="26"/>
        <end position="273"/>
    </location>
</feature>
<proteinExistence type="inferred from homology"/>
<keyword evidence="5 6" id="KW-0472">Membrane</keyword>
<protein>
    <submittedName>
        <fullName evidence="8">Uncharacterized protein</fullName>
    </submittedName>
</protein>
<dbReference type="InterPro" id="IPR038330">
    <property type="entry name" value="TspO/MBR-related_sf"/>
</dbReference>
<feature type="signal peptide" evidence="7">
    <location>
        <begin position="1"/>
        <end position="25"/>
    </location>
</feature>
<keyword evidence="3 6" id="KW-0812">Transmembrane</keyword>
<keyword evidence="7" id="KW-0732">Signal</keyword>
<organism evidence="8 9">
    <name type="scientific">Triparma strigata</name>
    <dbReference type="NCBI Taxonomy" id="1606541"/>
    <lineage>
        <taxon>Eukaryota</taxon>
        <taxon>Sar</taxon>
        <taxon>Stramenopiles</taxon>
        <taxon>Ochrophyta</taxon>
        <taxon>Bolidophyceae</taxon>
        <taxon>Parmales</taxon>
        <taxon>Triparmaceae</taxon>
        <taxon>Triparma</taxon>
    </lineage>
</organism>
<keyword evidence="9" id="KW-1185">Reference proteome</keyword>
<comment type="similarity">
    <text evidence="2">Belongs to the TspO/BZRP family.</text>
</comment>
<evidence type="ECO:0000256" key="1">
    <source>
        <dbReference type="ARBA" id="ARBA00004141"/>
    </source>
</evidence>
<dbReference type="Pfam" id="PF03073">
    <property type="entry name" value="TspO_MBR"/>
    <property type="match status" value="1"/>
</dbReference>
<reference evidence="9" key="1">
    <citation type="journal article" date="2023" name="Commun. Biol.">
        <title>Genome analysis of Parmales, the sister group of diatoms, reveals the evolutionary specialization of diatoms from phago-mixotrophs to photoautotrophs.</title>
        <authorList>
            <person name="Ban H."/>
            <person name="Sato S."/>
            <person name="Yoshikawa S."/>
            <person name="Yamada K."/>
            <person name="Nakamura Y."/>
            <person name="Ichinomiya M."/>
            <person name="Sato N."/>
            <person name="Blanc-Mathieu R."/>
            <person name="Endo H."/>
            <person name="Kuwata A."/>
            <person name="Ogata H."/>
        </authorList>
    </citation>
    <scope>NUCLEOTIDE SEQUENCE [LARGE SCALE GENOMIC DNA]</scope>
    <source>
        <strain evidence="9">NIES 3701</strain>
    </source>
</reference>
<name>A0A9W7BNE4_9STRA</name>
<evidence type="ECO:0000313" key="9">
    <source>
        <dbReference type="Proteomes" id="UP001165085"/>
    </source>
</evidence>
<gene>
    <name evidence="8" type="ORF">TrST_g2595</name>
</gene>
<dbReference type="InterPro" id="IPR004307">
    <property type="entry name" value="TspO_MBR"/>
</dbReference>
<dbReference type="EMBL" id="BRXY01000421">
    <property type="protein sequence ID" value="GMH93839.1"/>
    <property type="molecule type" value="Genomic_DNA"/>
</dbReference>
<comment type="caution">
    <text evidence="8">The sequence shown here is derived from an EMBL/GenBank/DDBJ whole genome shotgun (WGS) entry which is preliminary data.</text>
</comment>
<comment type="subcellular location">
    <subcellularLocation>
        <location evidence="1">Membrane</location>
        <topology evidence="1">Multi-pass membrane protein</topology>
    </subcellularLocation>
</comment>
<evidence type="ECO:0000256" key="6">
    <source>
        <dbReference type="SAM" id="Phobius"/>
    </source>
</evidence>